<dbReference type="SUPFAM" id="SSF52218">
    <property type="entry name" value="Flavoproteins"/>
    <property type="match status" value="1"/>
</dbReference>
<dbReference type="AlphaFoldDB" id="A0A2U1S8Y6"/>
<comment type="caution">
    <text evidence="2">The sequence shown here is derived from an EMBL/GenBank/DDBJ whole genome shotgun (WGS) entry which is preliminary data.</text>
</comment>
<dbReference type="PROSITE" id="PS50902">
    <property type="entry name" value="FLAVODOXIN_LIKE"/>
    <property type="match status" value="1"/>
</dbReference>
<dbReference type="InterPro" id="IPR029039">
    <property type="entry name" value="Flavoprotein-like_sf"/>
</dbReference>
<reference evidence="2 3" key="1">
    <citation type="submission" date="2017-03" db="EMBL/GenBank/DDBJ databases">
        <title>Genome sequence of Methanobrevibacter wosei.</title>
        <authorList>
            <person name="Poehlein A."/>
            <person name="Seedorf H."/>
            <person name="Daniel R."/>
        </authorList>
    </citation>
    <scope>NUCLEOTIDE SEQUENCE [LARGE SCALE GENOMIC DNA]</scope>
    <source>
        <strain evidence="2 3">DSM 11979</strain>
    </source>
</reference>
<dbReference type="Gene3D" id="3.40.50.360">
    <property type="match status" value="1"/>
</dbReference>
<dbReference type="OrthoDB" id="73155at2157"/>
<evidence type="ECO:0000313" key="2">
    <source>
        <dbReference type="EMBL" id="PWB86748.1"/>
    </source>
</evidence>
<dbReference type="Proteomes" id="UP000245577">
    <property type="component" value="Unassembled WGS sequence"/>
</dbReference>
<protein>
    <submittedName>
        <fullName evidence="2">Flavodoxin</fullName>
    </submittedName>
</protein>
<dbReference type="PROSITE" id="PS00201">
    <property type="entry name" value="FLAVODOXIN"/>
    <property type="match status" value="1"/>
</dbReference>
<dbReference type="RefSeq" id="WP_116669273.1">
    <property type="nucleotide sequence ID" value="NZ_CASEFK010000007.1"/>
</dbReference>
<sequence>MKTLIVYYSRTGNTDKIAKIIQEKLNCDIERITDNDKYKGILGFIKGGFNAVSGRGTTINQCSKNPEEYDLIIIGTPVWAGTLAVPVNTYIIQNREKFKRKIACFTTCGSSGYEETVKEISKRCEKSLSATLSITEADLNNPSEKINTFINKIKN</sequence>
<accession>A0A2U1S8Y6</accession>
<dbReference type="GO" id="GO:0009055">
    <property type="term" value="F:electron transfer activity"/>
    <property type="evidence" value="ECO:0007669"/>
    <property type="project" value="InterPro"/>
</dbReference>
<keyword evidence="3" id="KW-1185">Reference proteome</keyword>
<gene>
    <name evidence="2" type="ORF">MBBWO_04620</name>
</gene>
<feature type="domain" description="Flavodoxin-like" evidence="1">
    <location>
        <begin position="3"/>
        <end position="155"/>
    </location>
</feature>
<dbReference type="InterPro" id="IPR008254">
    <property type="entry name" value="Flavodoxin/NO_synth"/>
</dbReference>
<dbReference type="GO" id="GO:0010181">
    <property type="term" value="F:FMN binding"/>
    <property type="evidence" value="ECO:0007669"/>
    <property type="project" value="InterPro"/>
</dbReference>
<proteinExistence type="predicted"/>
<dbReference type="EMBL" id="MZGU01000003">
    <property type="protein sequence ID" value="PWB86748.1"/>
    <property type="molecule type" value="Genomic_DNA"/>
</dbReference>
<name>A0A2U1S8Y6_9EURY</name>
<dbReference type="InterPro" id="IPR001226">
    <property type="entry name" value="Flavodoxin_CS"/>
</dbReference>
<dbReference type="Pfam" id="PF12682">
    <property type="entry name" value="Flavodoxin_4"/>
    <property type="match status" value="1"/>
</dbReference>
<dbReference type="PANTHER" id="PTHR39201">
    <property type="entry name" value="EXPORTED PROTEIN-RELATED"/>
    <property type="match status" value="1"/>
</dbReference>
<evidence type="ECO:0000313" key="3">
    <source>
        <dbReference type="Proteomes" id="UP000245577"/>
    </source>
</evidence>
<organism evidence="2 3">
    <name type="scientific">Methanobrevibacter woesei</name>
    <dbReference type="NCBI Taxonomy" id="190976"/>
    <lineage>
        <taxon>Archaea</taxon>
        <taxon>Methanobacteriati</taxon>
        <taxon>Methanobacteriota</taxon>
        <taxon>Methanomada group</taxon>
        <taxon>Methanobacteria</taxon>
        <taxon>Methanobacteriales</taxon>
        <taxon>Methanobacteriaceae</taxon>
        <taxon>Methanobrevibacter</taxon>
    </lineage>
</organism>
<evidence type="ECO:0000259" key="1">
    <source>
        <dbReference type="PROSITE" id="PS50902"/>
    </source>
</evidence>
<dbReference type="PANTHER" id="PTHR39201:SF1">
    <property type="entry name" value="FLAVODOXIN-LIKE DOMAIN-CONTAINING PROTEIN"/>
    <property type="match status" value="1"/>
</dbReference>